<dbReference type="Proteomes" id="UP001286313">
    <property type="component" value="Unassembled WGS sequence"/>
</dbReference>
<keyword evidence="3" id="KW-1185">Reference proteome</keyword>
<feature type="compositionally biased region" description="Basic and acidic residues" evidence="1">
    <location>
        <begin position="1"/>
        <end position="20"/>
    </location>
</feature>
<name>A0AAE1FM97_PETCI</name>
<comment type="caution">
    <text evidence="2">The sequence shown here is derived from an EMBL/GenBank/DDBJ whole genome shotgun (WGS) entry which is preliminary data.</text>
</comment>
<feature type="region of interest" description="Disordered" evidence="1">
    <location>
        <begin position="1"/>
        <end position="99"/>
    </location>
</feature>
<dbReference type="AlphaFoldDB" id="A0AAE1FM97"/>
<feature type="compositionally biased region" description="Gly residues" evidence="1">
    <location>
        <begin position="60"/>
        <end position="71"/>
    </location>
</feature>
<evidence type="ECO:0000313" key="3">
    <source>
        <dbReference type="Proteomes" id="UP001286313"/>
    </source>
</evidence>
<evidence type="ECO:0000256" key="1">
    <source>
        <dbReference type="SAM" id="MobiDB-lite"/>
    </source>
</evidence>
<gene>
    <name evidence="2" type="ORF">Pcinc_018729</name>
</gene>
<proteinExistence type="predicted"/>
<reference evidence="2" key="1">
    <citation type="submission" date="2023-10" db="EMBL/GenBank/DDBJ databases">
        <title>Genome assemblies of two species of porcelain crab, Petrolisthes cinctipes and Petrolisthes manimaculis (Anomura: Porcellanidae).</title>
        <authorList>
            <person name="Angst P."/>
        </authorList>
    </citation>
    <scope>NUCLEOTIDE SEQUENCE</scope>
    <source>
        <strain evidence="2">PB745_01</strain>
        <tissue evidence="2">Gill</tissue>
    </source>
</reference>
<dbReference type="EMBL" id="JAWQEG010001815">
    <property type="protein sequence ID" value="KAK3876484.1"/>
    <property type="molecule type" value="Genomic_DNA"/>
</dbReference>
<sequence length="99" mass="9966">MKGTSEPHRTTEGGWGDRKALVSPGTRHVGQLGGTQGRHTLVPSLTTHRGALAGARAGPHGAGLQGVGRGGVRVQTGRHGVRGSSWKGKIEGGGEGESG</sequence>
<feature type="compositionally biased region" description="Low complexity" evidence="1">
    <location>
        <begin position="72"/>
        <end position="87"/>
    </location>
</feature>
<accession>A0AAE1FM97</accession>
<evidence type="ECO:0000313" key="2">
    <source>
        <dbReference type="EMBL" id="KAK3876484.1"/>
    </source>
</evidence>
<protein>
    <submittedName>
        <fullName evidence="2">Uncharacterized protein</fullName>
    </submittedName>
</protein>
<organism evidence="2 3">
    <name type="scientific">Petrolisthes cinctipes</name>
    <name type="common">Flat porcelain crab</name>
    <dbReference type="NCBI Taxonomy" id="88211"/>
    <lineage>
        <taxon>Eukaryota</taxon>
        <taxon>Metazoa</taxon>
        <taxon>Ecdysozoa</taxon>
        <taxon>Arthropoda</taxon>
        <taxon>Crustacea</taxon>
        <taxon>Multicrustacea</taxon>
        <taxon>Malacostraca</taxon>
        <taxon>Eumalacostraca</taxon>
        <taxon>Eucarida</taxon>
        <taxon>Decapoda</taxon>
        <taxon>Pleocyemata</taxon>
        <taxon>Anomura</taxon>
        <taxon>Galatheoidea</taxon>
        <taxon>Porcellanidae</taxon>
        <taxon>Petrolisthes</taxon>
    </lineage>
</organism>